<dbReference type="InterPro" id="IPR046358">
    <property type="entry name" value="Flagellin_C"/>
</dbReference>
<comment type="caution">
    <text evidence="7">The sequence shown here is derived from an EMBL/GenBank/DDBJ whole genome shotgun (WGS) entry which is preliminary data.</text>
</comment>
<feature type="domain" description="Flagellin C-terminal" evidence="6">
    <location>
        <begin position="214"/>
        <end position="297"/>
    </location>
</feature>
<evidence type="ECO:0000259" key="6">
    <source>
        <dbReference type="Pfam" id="PF00700"/>
    </source>
</evidence>
<dbReference type="SUPFAM" id="SSF64518">
    <property type="entry name" value="Phase 1 flagellin"/>
    <property type="match status" value="1"/>
</dbReference>
<gene>
    <name evidence="7" type="primary">flgL</name>
    <name evidence="7" type="ORF">GCM10025874_11090</name>
</gene>
<evidence type="ECO:0000256" key="2">
    <source>
        <dbReference type="ARBA" id="ARBA00005709"/>
    </source>
</evidence>
<feature type="region of interest" description="Disordered" evidence="4">
    <location>
        <begin position="26"/>
        <end position="47"/>
    </location>
</feature>
<dbReference type="Gene3D" id="1.20.1330.10">
    <property type="entry name" value="f41 fragment of flagellin, N-terminal domain"/>
    <property type="match status" value="1"/>
</dbReference>
<dbReference type="PANTHER" id="PTHR42792:SF1">
    <property type="entry name" value="FLAGELLAR HOOK-ASSOCIATED PROTEIN 3"/>
    <property type="match status" value="1"/>
</dbReference>
<keyword evidence="7" id="KW-0966">Cell projection</keyword>
<keyword evidence="8" id="KW-1185">Reference proteome</keyword>
<dbReference type="NCBIfam" id="TIGR02550">
    <property type="entry name" value="flagell_flgL"/>
    <property type="match status" value="1"/>
</dbReference>
<accession>A0AA37XB10</accession>
<dbReference type="PANTHER" id="PTHR42792">
    <property type="entry name" value="FLAGELLIN"/>
    <property type="match status" value="1"/>
</dbReference>
<evidence type="ECO:0000256" key="4">
    <source>
        <dbReference type="SAM" id="MobiDB-lite"/>
    </source>
</evidence>
<dbReference type="Pfam" id="PF00669">
    <property type="entry name" value="Flagellin_N"/>
    <property type="match status" value="1"/>
</dbReference>
<feature type="compositionally biased region" description="Polar residues" evidence="4">
    <location>
        <begin position="26"/>
        <end position="36"/>
    </location>
</feature>
<keyword evidence="3" id="KW-0975">Bacterial flagellum</keyword>
<evidence type="ECO:0000256" key="1">
    <source>
        <dbReference type="ARBA" id="ARBA00004365"/>
    </source>
</evidence>
<dbReference type="RefSeq" id="WP_284230805.1">
    <property type="nucleotide sequence ID" value="NZ_BSUL01000001.1"/>
</dbReference>
<dbReference type="InterPro" id="IPR001492">
    <property type="entry name" value="Flagellin"/>
</dbReference>
<evidence type="ECO:0000259" key="5">
    <source>
        <dbReference type="Pfam" id="PF00669"/>
    </source>
</evidence>
<evidence type="ECO:0000256" key="3">
    <source>
        <dbReference type="ARBA" id="ARBA00023143"/>
    </source>
</evidence>
<organism evidence="7 8">
    <name type="scientific">Arenivirga flava</name>
    <dbReference type="NCBI Taxonomy" id="1930060"/>
    <lineage>
        <taxon>Bacteria</taxon>
        <taxon>Bacillati</taxon>
        <taxon>Actinomycetota</taxon>
        <taxon>Actinomycetes</taxon>
        <taxon>Micrococcales</taxon>
        <taxon>Microbacteriaceae</taxon>
        <taxon>Arenivirga</taxon>
    </lineage>
</organism>
<sequence>MDRVTNQTMAATAQRNLQASLQQMARLQEQGSSQKRILTPSDDPRGTADVIAVRSQQRAAEQHGRNIDNGTGWLTTVDSALGNATDILQSALQRTLQGANDGALGQEAKNALAIEIDGLRDALLKEANATYLGRSVFAGSSDAGRAFSDAGAEPPYAWTGTPGRTVDRKVAEGVTVRVDADGAAAFGEGEASVFALLDGIAADLRAGTPVSGRIDAVRDALDGVIAAHATVGAQHGQLQRAESVLKTTEVDLEAQRSKAEDIDLAKVILDLNVQSTVYQAALNVTARVLQPSLMDFLR</sequence>
<dbReference type="GO" id="GO:0005198">
    <property type="term" value="F:structural molecule activity"/>
    <property type="evidence" value="ECO:0007669"/>
    <property type="project" value="InterPro"/>
</dbReference>
<keyword evidence="7" id="KW-0969">Cilium</keyword>
<dbReference type="EMBL" id="BSUL01000001">
    <property type="protein sequence ID" value="GMA27856.1"/>
    <property type="molecule type" value="Genomic_DNA"/>
</dbReference>
<dbReference type="Proteomes" id="UP001157160">
    <property type="component" value="Unassembled WGS sequence"/>
</dbReference>
<dbReference type="GO" id="GO:0071973">
    <property type="term" value="P:bacterial-type flagellum-dependent cell motility"/>
    <property type="evidence" value="ECO:0007669"/>
    <property type="project" value="InterPro"/>
</dbReference>
<dbReference type="AlphaFoldDB" id="A0AA37XB10"/>
<evidence type="ECO:0000313" key="7">
    <source>
        <dbReference type="EMBL" id="GMA27856.1"/>
    </source>
</evidence>
<keyword evidence="7" id="KW-0282">Flagellum</keyword>
<proteinExistence type="inferred from homology"/>
<dbReference type="InterPro" id="IPR013384">
    <property type="entry name" value="Flagell_FlgL"/>
</dbReference>
<evidence type="ECO:0000313" key="8">
    <source>
        <dbReference type="Proteomes" id="UP001157160"/>
    </source>
</evidence>
<name>A0AA37XB10_9MICO</name>
<feature type="domain" description="Flagellin N-terminal" evidence="5">
    <location>
        <begin position="5"/>
        <end position="140"/>
    </location>
</feature>
<comment type="subcellular location">
    <subcellularLocation>
        <location evidence="1">Bacterial flagellum</location>
    </subcellularLocation>
</comment>
<dbReference type="InterPro" id="IPR001029">
    <property type="entry name" value="Flagellin_N"/>
</dbReference>
<comment type="similarity">
    <text evidence="2">Belongs to the bacterial flagellin family.</text>
</comment>
<dbReference type="GO" id="GO:0009424">
    <property type="term" value="C:bacterial-type flagellum hook"/>
    <property type="evidence" value="ECO:0007669"/>
    <property type="project" value="InterPro"/>
</dbReference>
<reference evidence="7 8" key="1">
    <citation type="journal article" date="2014" name="Int. J. Syst. Evol. Microbiol.">
        <title>Complete genome sequence of Corynebacterium casei LMG S-19264T (=DSM 44701T), isolated from a smear-ripened cheese.</title>
        <authorList>
            <consortium name="US DOE Joint Genome Institute (JGI-PGF)"/>
            <person name="Walter F."/>
            <person name="Albersmeier A."/>
            <person name="Kalinowski J."/>
            <person name="Ruckert C."/>
        </authorList>
    </citation>
    <scope>NUCLEOTIDE SEQUENCE [LARGE SCALE GENOMIC DNA]</scope>
    <source>
        <strain evidence="7 8">NBRC 112289</strain>
    </source>
</reference>
<dbReference type="Pfam" id="PF00700">
    <property type="entry name" value="Flagellin_C"/>
    <property type="match status" value="1"/>
</dbReference>
<protein>
    <submittedName>
        <fullName evidence="7">Flagellar hook-associated protein FlgL</fullName>
    </submittedName>
</protein>